<evidence type="ECO:0000256" key="3">
    <source>
        <dbReference type="ARBA" id="ARBA00022475"/>
    </source>
</evidence>
<evidence type="ECO:0000256" key="1">
    <source>
        <dbReference type="ARBA" id="ARBA00004651"/>
    </source>
</evidence>
<dbReference type="Pfam" id="PF00528">
    <property type="entry name" value="BPD_transp_1"/>
    <property type="match status" value="1"/>
</dbReference>
<gene>
    <name evidence="8" type="ORF">AWM75_08080</name>
</gene>
<dbReference type="InterPro" id="IPR000515">
    <property type="entry name" value="MetI-like"/>
</dbReference>
<dbReference type="InterPro" id="IPR035906">
    <property type="entry name" value="MetI-like_sf"/>
</dbReference>
<evidence type="ECO:0000313" key="9">
    <source>
        <dbReference type="Proteomes" id="UP000062260"/>
    </source>
</evidence>
<dbReference type="EMBL" id="CP014163">
    <property type="protein sequence ID" value="AMB99929.1"/>
    <property type="molecule type" value="Genomic_DNA"/>
</dbReference>
<reference evidence="8 9" key="1">
    <citation type="journal article" date="2016" name="Genome Announc.">
        <title>Complete Genome Sequences of Aerococcus christensenii CCUG 28831T, Aerococcus sanguinicola CCUG 43001T, Aerococcus urinae CCUG 36881T, Aerococcus urinaeequi CCUG 28094T, Aerococcus urinaehominis CCUG 42038 BT, and Aerococcus viridans CCUG 4311T.</title>
        <authorList>
            <person name="Carkaci D."/>
            <person name="Dargis R."/>
            <person name="Nielsen X.C."/>
            <person name="Skovgaard O."/>
            <person name="Fuursted K."/>
            <person name="Christensen J.J."/>
        </authorList>
    </citation>
    <scope>NUCLEOTIDE SEQUENCE [LARGE SCALE GENOMIC DNA]</scope>
    <source>
        <strain evidence="8 9">CCUG42038B</strain>
    </source>
</reference>
<protein>
    <submittedName>
        <fullName evidence="8">Uncharacterized protein</fullName>
    </submittedName>
</protein>
<dbReference type="PANTHER" id="PTHR43386:SF1">
    <property type="entry name" value="D,D-DIPEPTIDE TRANSPORT SYSTEM PERMEASE PROTEIN DDPC-RELATED"/>
    <property type="match status" value="1"/>
</dbReference>
<comment type="similarity">
    <text evidence="7">Belongs to the binding-protein-dependent transport system permease family.</text>
</comment>
<reference evidence="9" key="2">
    <citation type="submission" date="2016-01" db="EMBL/GenBank/DDBJ databases">
        <title>Six Aerococcus type strain genome sequencing and assembly using PacBio and Illumina Hiseq.</title>
        <authorList>
            <person name="Carkaci D."/>
            <person name="Dargis R."/>
            <person name="Nielsen X.C."/>
            <person name="Skovgaard O."/>
            <person name="Fuursted K."/>
            <person name="Christensen J.J."/>
        </authorList>
    </citation>
    <scope>NUCLEOTIDE SEQUENCE [LARGE SCALE GENOMIC DNA]</scope>
    <source>
        <strain evidence="9">CCUG42038B</strain>
    </source>
</reference>
<keyword evidence="2 7" id="KW-0813">Transport</keyword>
<organism evidence="8 9">
    <name type="scientific">Aerococcus urinaehominis</name>
    <dbReference type="NCBI Taxonomy" id="128944"/>
    <lineage>
        <taxon>Bacteria</taxon>
        <taxon>Bacillati</taxon>
        <taxon>Bacillota</taxon>
        <taxon>Bacilli</taxon>
        <taxon>Lactobacillales</taxon>
        <taxon>Aerococcaceae</taxon>
        <taxon>Aerococcus</taxon>
    </lineage>
</organism>
<comment type="subcellular location">
    <subcellularLocation>
        <location evidence="1 7">Cell membrane</location>
        <topology evidence="1 7">Multi-pass membrane protein</topology>
    </subcellularLocation>
</comment>
<dbReference type="CDD" id="cd06261">
    <property type="entry name" value="TM_PBP2"/>
    <property type="match status" value="1"/>
</dbReference>
<keyword evidence="4 7" id="KW-0812">Transmembrane</keyword>
<dbReference type="SUPFAM" id="SSF161098">
    <property type="entry name" value="MetI-like"/>
    <property type="match status" value="1"/>
</dbReference>
<name>A0A0X8FMB7_9LACT</name>
<keyword evidence="3" id="KW-1003">Cell membrane</keyword>
<dbReference type="InterPro" id="IPR025966">
    <property type="entry name" value="OppC_N"/>
</dbReference>
<keyword evidence="6 7" id="KW-0472">Membrane</keyword>
<feature type="transmembrane region" description="Helical" evidence="7">
    <location>
        <begin position="7"/>
        <end position="29"/>
    </location>
</feature>
<dbReference type="PANTHER" id="PTHR43386">
    <property type="entry name" value="OLIGOPEPTIDE TRANSPORT SYSTEM PERMEASE PROTEIN APPC"/>
    <property type="match status" value="1"/>
</dbReference>
<dbReference type="GO" id="GO:0005886">
    <property type="term" value="C:plasma membrane"/>
    <property type="evidence" value="ECO:0007669"/>
    <property type="project" value="UniProtKB-SubCell"/>
</dbReference>
<evidence type="ECO:0000313" key="8">
    <source>
        <dbReference type="EMBL" id="AMB99929.1"/>
    </source>
</evidence>
<keyword evidence="9" id="KW-1185">Reference proteome</keyword>
<dbReference type="Pfam" id="PF12911">
    <property type="entry name" value="OppC_N"/>
    <property type="match status" value="1"/>
</dbReference>
<evidence type="ECO:0000256" key="7">
    <source>
        <dbReference type="RuleBase" id="RU363032"/>
    </source>
</evidence>
<dbReference type="OrthoDB" id="9797472at2"/>
<dbReference type="PROSITE" id="PS50928">
    <property type="entry name" value="ABC_TM1"/>
    <property type="match status" value="1"/>
</dbReference>
<sequence>MQCKGKLLALLGLGLLVIMCLLFTMAPMITPYNPLLNDSSQAFLPPSWQHLFGTDHFGRDIFSRILYGGRLTVFLSFVSMLCAATIGVFFGAISAYFSEHWPDRLIMRLSDILLAMPYIVLAMLISTVFGRGLTQLLVLAIAVWWAPFARLSRELILEDSIDERVLAAKVLGANPLQLFFKEILPNLLTPITVQMTFEMASMIASLATVSFFGMGAQPPQPEWGGMLADARPYMMQVPQLLIWPILSIFTLIVALNLLGEGLKALYQPYHLVSFGEEVKDD</sequence>
<evidence type="ECO:0000256" key="5">
    <source>
        <dbReference type="ARBA" id="ARBA00022989"/>
    </source>
</evidence>
<dbReference type="Gene3D" id="1.10.3720.10">
    <property type="entry name" value="MetI-like"/>
    <property type="match status" value="1"/>
</dbReference>
<dbReference type="InterPro" id="IPR050366">
    <property type="entry name" value="BP-dependent_transpt_permease"/>
</dbReference>
<feature type="transmembrane region" description="Helical" evidence="7">
    <location>
        <begin position="118"/>
        <end position="146"/>
    </location>
</feature>
<accession>A0A0X8FMB7</accession>
<evidence type="ECO:0000256" key="6">
    <source>
        <dbReference type="ARBA" id="ARBA00023136"/>
    </source>
</evidence>
<dbReference type="RefSeq" id="WP_067980647.1">
    <property type="nucleotide sequence ID" value="NZ_CP014163.1"/>
</dbReference>
<dbReference type="Proteomes" id="UP000062260">
    <property type="component" value="Chromosome"/>
</dbReference>
<evidence type="ECO:0000256" key="2">
    <source>
        <dbReference type="ARBA" id="ARBA00022448"/>
    </source>
</evidence>
<proteinExistence type="inferred from homology"/>
<dbReference type="KEGG" id="auh:AWM75_08080"/>
<feature type="transmembrane region" description="Helical" evidence="7">
    <location>
        <begin position="237"/>
        <end position="258"/>
    </location>
</feature>
<dbReference type="AlphaFoldDB" id="A0A0X8FMB7"/>
<evidence type="ECO:0000256" key="4">
    <source>
        <dbReference type="ARBA" id="ARBA00022692"/>
    </source>
</evidence>
<dbReference type="STRING" id="128944.AWM75_08080"/>
<dbReference type="GO" id="GO:0055085">
    <property type="term" value="P:transmembrane transport"/>
    <property type="evidence" value="ECO:0007669"/>
    <property type="project" value="InterPro"/>
</dbReference>
<feature type="transmembrane region" description="Helical" evidence="7">
    <location>
        <begin position="73"/>
        <end position="97"/>
    </location>
</feature>
<keyword evidence="5 7" id="KW-1133">Transmembrane helix</keyword>